<keyword evidence="5" id="KW-1185">Reference proteome</keyword>
<keyword evidence="1" id="KW-0560">Oxidoreductase</keyword>
<evidence type="ECO:0000256" key="1">
    <source>
        <dbReference type="ARBA" id="ARBA00023002"/>
    </source>
</evidence>
<dbReference type="EMBL" id="KB908493">
    <property type="protein sequence ID" value="EOA90539.1"/>
    <property type="molecule type" value="Genomic_DNA"/>
</dbReference>
<feature type="domain" description="NAD-dependent epimerase/dehydratase" evidence="3">
    <location>
        <begin position="10"/>
        <end position="263"/>
    </location>
</feature>
<evidence type="ECO:0000256" key="2">
    <source>
        <dbReference type="ARBA" id="ARBA00023445"/>
    </source>
</evidence>
<dbReference type="eggNOG" id="KOG1502">
    <property type="taxonomic scope" value="Eukaryota"/>
</dbReference>
<dbReference type="AlphaFoldDB" id="R0KN92"/>
<dbReference type="InterPro" id="IPR001509">
    <property type="entry name" value="Epimerase_deHydtase"/>
</dbReference>
<dbReference type="OrthoDB" id="2735536at2759"/>
<dbReference type="PANTHER" id="PTHR10366:SF562">
    <property type="entry name" value="ALDEHYDE REDUCTASE II (AFU_ORTHOLOGUE AFUA_1G11360)"/>
    <property type="match status" value="1"/>
</dbReference>
<evidence type="ECO:0000313" key="4">
    <source>
        <dbReference type="EMBL" id="EOA90539.1"/>
    </source>
</evidence>
<reference evidence="4 5" key="1">
    <citation type="journal article" date="2012" name="PLoS Pathog.">
        <title>Diverse lifestyles and strategies of plant pathogenesis encoded in the genomes of eighteen Dothideomycetes fungi.</title>
        <authorList>
            <person name="Ohm R.A."/>
            <person name="Feau N."/>
            <person name="Henrissat B."/>
            <person name="Schoch C.L."/>
            <person name="Horwitz B.A."/>
            <person name="Barry K.W."/>
            <person name="Condon B.J."/>
            <person name="Copeland A.C."/>
            <person name="Dhillon B."/>
            <person name="Glaser F."/>
            <person name="Hesse C.N."/>
            <person name="Kosti I."/>
            <person name="LaButti K."/>
            <person name="Lindquist E.A."/>
            <person name="Lucas S."/>
            <person name="Salamov A.A."/>
            <person name="Bradshaw R.E."/>
            <person name="Ciuffetti L."/>
            <person name="Hamelin R.C."/>
            <person name="Kema G.H.J."/>
            <person name="Lawrence C."/>
            <person name="Scott J.A."/>
            <person name="Spatafora J.W."/>
            <person name="Turgeon B.G."/>
            <person name="de Wit P.J.G.M."/>
            <person name="Zhong S."/>
            <person name="Goodwin S.B."/>
            <person name="Grigoriev I.V."/>
        </authorList>
    </citation>
    <scope>NUCLEOTIDE SEQUENCE [LARGE SCALE GENOMIC DNA]</scope>
    <source>
        <strain evidence="5">28A</strain>
    </source>
</reference>
<dbReference type="RefSeq" id="XP_008022357.1">
    <property type="nucleotide sequence ID" value="XM_008024166.1"/>
</dbReference>
<comment type="similarity">
    <text evidence="2">Belongs to the NAD(P)-dependent epimerase/dehydratase family. Dihydroflavonol-4-reductase subfamily.</text>
</comment>
<dbReference type="PANTHER" id="PTHR10366">
    <property type="entry name" value="NAD DEPENDENT EPIMERASE/DEHYDRATASE"/>
    <property type="match status" value="1"/>
</dbReference>
<dbReference type="STRING" id="671987.R0KN92"/>
<reference evidence="4 5" key="2">
    <citation type="journal article" date="2013" name="PLoS Genet.">
        <title>Comparative genome structure, secondary metabolite, and effector coding capacity across Cochliobolus pathogens.</title>
        <authorList>
            <person name="Condon B.J."/>
            <person name="Leng Y."/>
            <person name="Wu D."/>
            <person name="Bushley K.E."/>
            <person name="Ohm R.A."/>
            <person name="Otillar R."/>
            <person name="Martin J."/>
            <person name="Schackwitz W."/>
            <person name="Grimwood J."/>
            <person name="MohdZainudin N."/>
            <person name="Xue C."/>
            <person name="Wang R."/>
            <person name="Manning V.A."/>
            <person name="Dhillon B."/>
            <person name="Tu Z.J."/>
            <person name="Steffenson B.J."/>
            <person name="Salamov A."/>
            <person name="Sun H."/>
            <person name="Lowry S."/>
            <person name="LaButti K."/>
            <person name="Han J."/>
            <person name="Copeland A."/>
            <person name="Lindquist E."/>
            <person name="Barry K."/>
            <person name="Schmutz J."/>
            <person name="Baker S.E."/>
            <person name="Ciuffetti L.M."/>
            <person name="Grigoriev I.V."/>
            <person name="Zhong S."/>
            <person name="Turgeon B.G."/>
        </authorList>
    </citation>
    <scope>NUCLEOTIDE SEQUENCE [LARGE SCALE GENOMIC DNA]</scope>
    <source>
        <strain evidence="5">28A</strain>
    </source>
</reference>
<evidence type="ECO:0000259" key="3">
    <source>
        <dbReference type="Pfam" id="PF01370"/>
    </source>
</evidence>
<dbReference type="GO" id="GO:0016616">
    <property type="term" value="F:oxidoreductase activity, acting on the CH-OH group of donors, NAD or NADP as acceptor"/>
    <property type="evidence" value="ECO:0007669"/>
    <property type="project" value="TreeGrafter"/>
</dbReference>
<dbReference type="Pfam" id="PF01370">
    <property type="entry name" value="Epimerase"/>
    <property type="match status" value="1"/>
</dbReference>
<evidence type="ECO:0000313" key="5">
    <source>
        <dbReference type="Proteomes" id="UP000016935"/>
    </source>
</evidence>
<protein>
    <recommendedName>
        <fullName evidence="3">NAD-dependent epimerase/dehydratase domain-containing protein</fullName>
    </recommendedName>
</protein>
<name>R0KN92_EXST2</name>
<dbReference type="HOGENOM" id="CLU_007383_9_2_1"/>
<organism evidence="4 5">
    <name type="scientific">Exserohilum turcicum (strain 28A)</name>
    <name type="common">Northern leaf blight fungus</name>
    <name type="synonym">Setosphaeria turcica</name>
    <dbReference type="NCBI Taxonomy" id="671987"/>
    <lineage>
        <taxon>Eukaryota</taxon>
        <taxon>Fungi</taxon>
        <taxon>Dikarya</taxon>
        <taxon>Ascomycota</taxon>
        <taxon>Pezizomycotina</taxon>
        <taxon>Dothideomycetes</taxon>
        <taxon>Pleosporomycetidae</taxon>
        <taxon>Pleosporales</taxon>
        <taxon>Pleosporineae</taxon>
        <taxon>Pleosporaceae</taxon>
        <taxon>Exserohilum</taxon>
    </lineage>
</organism>
<dbReference type="SUPFAM" id="SSF51735">
    <property type="entry name" value="NAD(P)-binding Rossmann-fold domains"/>
    <property type="match status" value="1"/>
</dbReference>
<dbReference type="GeneID" id="19400147"/>
<sequence length="370" mass="40875">MPVIQPGGLILVTGANGYLAGVAIQKFLDAGYRVRGTVRNASAHSWMPPHYGHNFSLIEVPNMSSPGGLDEAVKGCDGIAYMASPTSEAYNPDPQAAIPPGIRCALSLLESAAKEPSVKNIVWTSSQAAAITLTANKKYHVTPDSWNEESKAAWDMPVVPTFRRMIFNYMCAKTEAEQQSWQWVREHKPHFTFNTVLPNVNFGTAVRPDMTGFGSSAALLKVLWCGNALSVDLIPPQWFVDVEDTALLHLAALTQPDVQNERILAIAAPYCYNDVLDIFRKIAPDHQFLGRVDEVLDCGTVDNTHAEELLKRMKNGAGWASLEESVRKWSEWMLEAEKAEKEGKKWPENATDEIARMFEGAPKEARSLYG</sequence>
<dbReference type="Proteomes" id="UP000016935">
    <property type="component" value="Unassembled WGS sequence"/>
</dbReference>
<accession>R0KN92</accession>
<proteinExistence type="inferred from homology"/>
<dbReference type="InterPro" id="IPR050425">
    <property type="entry name" value="NAD(P)_dehydrat-like"/>
</dbReference>
<gene>
    <name evidence="4" type="ORF">SETTUDRAFT_167356</name>
</gene>
<dbReference type="Gene3D" id="3.40.50.720">
    <property type="entry name" value="NAD(P)-binding Rossmann-like Domain"/>
    <property type="match status" value="1"/>
</dbReference>
<dbReference type="InterPro" id="IPR036291">
    <property type="entry name" value="NAD(P)-bd_dom_sf"/>
</dbReference>